<keyword evidence="2" id="KW-1185">Reference proteome</keyword>
<comment type="caution">
    <text evidence="1">The sequence shown here is derived from an EMBL/GenBank/DDBJ whole genome shotgun (WGS) entry which is preliminary data.</text>
</comment>
<evidence type="ECO:0000313" key="2">
    <source>
        <dbReference type="Proteomes" id="UP000789525"/>
    </source>
</evidence>
<name>A0ACA9KBG8_9GLOM</name>
<reference evidence="1" key="1">
    <citation type="submission" date="2021-06" db="EMBL/GenBank/DDBJ databases">
        <authorList>
            <person name="Kallberg Y."/>
            <person name="Tangrot J."/>
            <person name="Rosling A."/>
        </authorList>
    </citation>
    <scope>NUCLEOTIDE SEQUENCE</scope>
    <source>
        <strain evidence="1">CL356</strain>
    </source>
</reference>
<accession>A0ACA9KBG8</accession>
<sequence>MGLKGLAPRFEGKSWEEIIEMTNWEQLRDIGITRPPYRKRLIRNFWILKRVLAKENDIVLEKGVRRGESIPEHDDKIDFTTLEDLPTMFNGVYDGFGYFAPHFEGRNWREIINMTWQDLEILGVRSRHSIKDLMNER</sequence>
<gene>
    <name evidence="1" type="ORF">ACOLOM_LOCUS1279</name>
</gene>
<evidence type="ECO:0000313" key="1">
    <source>
        <dbReference type="EMBL" id="CAG8463666.1"/>
    </source>
</evidence>
<protein>
    <submittedName>
        <fullName evidence="1">11786_t:CDS:1</fullName>
    </submittedName>
</protein>
<proteinExistence type="predicted"/>
<organism evidence="1 2">
    <name type="scientific">Acaulospora colombiana</name>
    <dbReference type="NCBI Taxonomy" id="27376"/>
    <lineage>
        <taxon>Eukaryota</taxon>
        <taxon>Fungi</taxon>
        <taxon>Fungi incertae sedis</taxon>
        <taxon>Mucoromycota</taxon>
        <taxon>Glomeromycotina</taxon>
        <taxon>Glomeromycetes</taxon>
        <taxon>Diversisporales</taxon>
        <taxon>Acaulosporaceae</taxon>
        <taxon>Acaulospora</taxon>
    </lineage>
</organism>
<dbReference type="EMBL" id="CAJVPT010001508">
    <property type="protein sequence ID" value="CAG8463666.1"/>
    <property type="molecule type" value="Genomic_DNA"/>
</dbReference>
<dbReference type="Proteomes" id="UP000789525">
    <property type="component" value="Unassembled WGS sequence"/>
</dbReference>